<dbReference type="SUPFAM" id="SSF54631">
    <property type="entry name" value="CBS-domain pair"/>
    <property type="match status" value="2"/>
</dbReference>
<dbReference type="InterPro" id="IPR046342">
    <property type="entry name" value="CBS_dom_sf"/>
</dbReference>
<feature type="domain" description="CBS" evidence="3">
    <location>
        <begin position="207"/>
        <end position="264"/>
    </location>
</feature>
<dbReference type="Gene3D" id="3.10.580.10">
    <property type="entry name" value="CBS-domain"/>
    <property type="match status" value="2"/>
</dbReference>
<gene>
    <name evidence="4" type="ORF">A3D08_03550</name>
</gene>
<keyword evidence="1" id="KW-0677">Repeat</keyword>
<dbReference type="SMART" id="SM00116">
    <property type="entry name" value="CBS"/>
    <property type="match status" value="3"/>
</dbReference>
<proteinExistence type="predicted"/>
<evidence type="ECO:0000256" key="2">
    <source>
        <dbReference type="PROSITE-ProRule" id="PRU00703"/>
    </source>
</evidence>
<comment type="caution">
    <text evidence="4">The sequence shown here is derived from an EMBL/GenBank/DDBJ whole genome shotgun (WGS) entry which is preliminary data.</text>
</comment>
<dbReference type="InterPro" id="IPR000644">
    <property type="entry name" value="CBS_dom"/>
</dbReference>
<accession>A0A1F7HIW1</accession>
<evidence type="ECO:0000313" key="5">
    <source>
        <dbReference type="Proteomes" id="UP000178098"/>
    </source>
</evidence>
<dbReference type="Proteomes" id="UP000178098">
    <property type="component" value="Unassembled WGS sequence"/>
</dbReference>
<organism evidence="4 5">
    <name type="scientific">Candidatus Roizmanbacteria bacterium RIFCSPHIGHO2_02_FULL_43_11</name>
    <dbReference type="NCBI Taxonomy" id="1802043"/>
    <lineage>
        <taxon>Bacteria</taxon>
        <taxon>Candidatus Roizmaniibacteriota</taxon>
    </lineage>
</organism>
<dbReference type="Pfam" id="PF00571">
    <property type="entry name" value="CBS"/>
    <property type="match status" value="4"/>
</dbReference>
<dbReference type="PROSITE" id="PS51371">
    <property type="entry name" value="CBS"/>
    <property type="match status" value="3"/>
</dbReference>
<evidence type="ECO:0000313" key="4">
    <source>
        <dbReference type="EMBL" id="OGK31177.1"/>
    </source>
</evidence>
<dbReference type="EMBL" id="MFZT01000028">
    <property type="protein sequence ID" value="OGK31177.1"/>
    <property type="molecule type" value="Genomic_DNA"/>
</dbReference>
<dbReference type="PANTHER" id="PTHR48108:SF26">
    <property type="entry name" value="CBS DOMAIN-CONTAINING PROTEIN DDB_G0289609"/>
    <property type="match status" value="1"/>
</dbReference>
<dbReference type="CDD" id="cd02205">
    <property type="entry name" value="CBS_pair_SF"/>
    <property type="match status" value="2"/>
</dbReference>
<feature type="domain" description="CBS" evidence="3">
    <location>
        <begin position="130"/>
        <end position="187"/>
    </location>
</feature>
<name>A0A1F7HIW1_9BACT</name>
<protein>
    <recommendedName>
        <fullName evidence="3">CBS domain-containing protein</fullName>
    </recommendedName>
</protein>
<feature type="domain" description="CBS" evidence="3">
    <location>
        <begin position="64"/>
        <end position="122"/>
    </location>
</feature>
<dbReference type="InterPro" id="IPR051462">
    <property type="entry name" value="CBS_domain-containing"/>
</dbReference>
<reference evidence="4 5" key="1">
    <citation type="journal article" date="2016" name="Nat. Commun.">
        <title>Thousands of microbial genomes shed light on interconnected biogeochemical processes in an aquifer system.</title>
        <authorList>
            <person name="Anantharaman K."/>
            <person name="Brown C.T."/>
            <person name="Hug L.A."/>
            <person name="Sharon I."/>
            <person name="Castelle C.J."/>
            <person name="Probst A.J."/>
            <person name="Thomas B.C."/>
            <person name="Singh A."/>
            <person name="Wilkins M.J."/>
            <person name="Karaoz U."/>
            <person name="Brodie E.L."/>
            <person name="Williams K.H."/>
            <person name="Hubbard S.S."/>
            <person name="Banfield J.F."/>
        </authorList>
    </citation>
    <scope>NUCLEOTIDE SEQUENCE [LARGE SCALE GENOMIC DNA]</scope>
</reference>
<evidence type="ECO:0000259" key="3">
    <source>
        <dbReference type="PROSITE" id="PS51371"/>
    </source>
</evidence>
<dbReference type="AlphaFoldDB" id="A0A1F7HIW1"/>
<dbReference type="PANTHER" id="PTHR48108">
    <property type="entry name" value="CBS DOMAIN-CONTAINING PROTEIN CBSX2, CHLOROPLASTIC"/>
    <property type="match status" value="1"/>
</dbReference>
<evidence type="ECO:0000256" key="1">
    <source>
        <dbReference type="ARBA" id="ARBA00022737"/>
    </source>
</evidence>
<sequence>MLVKDILKKTNIITISPEDTLSAALHQLGSSHDAAFIFDRKKFLGVINPYYAVIKKSYPAHTKVTTSLMHPPKLQMSDSIEKAIRLMQESKIHYLPVFQGDTFKGIVSARRILKHIVASEKLRIPVSEALRQHNLHLIRDTEFLFKALSEFKNKRVSKLVVIDAKGKLTGVLAYYDILDYVAEPRKRLGFGRKGQRDPILQKQVKKFQRTHVLTVPLNATLADATSMILDHAIGSVVVLDHQKPIGIITTKSIFSQYLYKPRKLIIQFNIRGLSTASAAVADNFYTVFQRLLAKVPNVDKAEVVIQEKKQGGLYKAGIKVAQKGEKSVVVSSESHNLQLMLFNLIKKVKRLLRKD</sequence>
<keyword evidence="2" id="KW-0129">CBS domain</keyword>